<dbReference type="GeneTree" id="ENSGT00700000104550"/>
<dbReference type="Pfam" id="PF20412">
    <property type="entry name" value="RALGAPB_N"/>
    <property type="match status" value="1"/>
</dbReference>
<dbReference type="PANTHER" id="PTHR21344:SF1">
    <property type="entry name" value="RAL GTPASE-ACTIVATING PROTEIN SUBUNIT BETA"/>
    <property type="match status" value="1"/>
</dbReference>
<dbReference type="Proteomes" id="UP000265040">
    <property type="component" value="Chromosome 5"/>
</dbReference>
<evidence type="ECO:0000259" key="3">
    <source>
        <dbReference type="PROSITE" id="PS50085"/>
    </source>
</evidence>
<dbReference type="Gene3D" id="3.40.50.11210">
    <property type="entry name" value="Rap/Ran-GAP"/>
    <property type="match status" value="1"/>
</dbReference>
<keyword evidence="5" id="KW-1185">Reference proteome</keyword>
<sequence length="1277" mass="141792">MDRSLSSRRGPVSVLSCFPPPVGRDVAIAVLKPLRAAVGNPNRHSLLHTDRQVRWTMEVLCYGLTLPLEGNTVRLCVDVYTDWLTALVSPRDSIPPPISREPNLYVQKILQHLYSLFLPRSDQVSPVYLYLYQQVLCAVRSMARESSMMSRDTWESLLLFLLRINHAMLAPPTAAGKILSMEVLLEVWLLSCARCFPSRCLWQTCGQALSGWRHQPVVVEQWSRVVAALTSRLLLLSFGPSFPRLKVPDVDAALIPADLDDGWVPETWFRILHMFSNPVDLTRPSQEELLSRRDGRLPNMFFRAMREVSTLVDAFLGISRPRSGSAPPTPVNILSMPSAPPYITSPPLHKRQLKPTDVSKTTIKPPMMTLHHHWKSSSHPATHTPPLSTCSRPSPSPLRCNVDSLLHLFGSWLFDAALINRDSGKPGKLYSSESDVPVISERWASGQAEACGTLCRIFSCKKTSEDVLPVYLSRFYQALLQGLQVWEGACLPVLASILLNSTCLFCCDLTGINLLLPSFVSALEIVLLDSRELLRFKGFVSLVDLRRASIQVMLSLLPLPLQFGSIRLEVLPDSRFSGDNVTAGSFLGLKPRLLSVLIGALQTETDASNTQVILAAMLNLVLDSAVVQASGQASGQLGESSLSKWTSGTSTSRRTTGTTVQSNEAGVLWVQVVRLLTQRLTAHWKNEAAVCLSALEVLGGLAKVEVRVEEAERRRAISSVCSYIVFQCSRPPPLHSRDLHSIIVTAFYCLNVWLTQHPAVLNHQDCLLEVLEIVELGLSGSKSRQEQEVRCKEEKDLTPVSLRVKEAAEVTLSCVMQVSGIFRFDEGSLNEDALIGLSGLDYSSLKKFRYFVVDSSVILGILEQPPGPENAWCPSLTVLIRGPSGCRTWTLQLHLQPREDRRHTQEDYGIQCGSKYQLFPESINRVPLVKADLSIPPLNKAVSEELEHLRTVLKKQRQFETQPHVSSCPVFTTTHRPPPPVSNCQTARLFLSHLGLLTPETLKDPGTSGVPAQLVALDLSLPGFSEDLRHLDQLSSRTCDSAFVLYMRAGQRTSAEILRNVESSCSVPSHFLDFLSSLGQPVEASHHQGRGISSSRPGELMDCSDLYLSVFNGEKFVLKFTDVLTEITFIVPSSSSSSSSSSSAPHNFFPLSDLLSDMTTQTPTRNLSSSSSNILLIFIHPLKTGLYRICCRRKTTSKFSIIVPLVSGSVVSKRCLGFLVRETVINCCHRRWLESDSAPPPHIRRKHMISDMILRYCSRRSEPAFYSSLFHMMKSIN</sequence>
<dbReference type="PROSITE" id="PS50085">
    <property type="entry name" value="RAPGAP"/>
    <property type="match status" value="1"/>
</dbReference>
<dbReference type="OrthoDB" id="10009983at2759"/>
<reference evidence="4" key="1">
    <citation type="submission" date="2021-04" db="EMBL/GenBank/DDBJ databases">
        <authorList>
            <consortium name="Wellcome Sanger Institute Data Sharing"/>
        </authorList>
    </citation>
    <scope>NUCLEOTIDE SEQUENCE [LARGE SCALE GENOMIC DNA]</scope>
</reference>
<dbReference type="InterPro" id="IPR000331">
    <property type="entry name" value="Rap/Ran_GAP_dom"/>
</dbReference>
<evidence type="ECO:0000256" key="1">
    <source>
        <dbReference type="ARBA" id="ARBA00022468"/>
    </source>
</evidence>
<name>A0A7N6B8Q5_ANATE</name>
<evidence type="ECO:0000313" key="4">
    <source>
        <dbReference type="Ensembl" id="ENSATEP00000058852.1"/>
    </source>
</evidence>
<keyword evidence="1" id="KW-0343">GTPase activation</keyword>
<feature type="region of interest" description="Disordered" evidence="2">
    <location>
        <begin position="637"/>
        <end position="659"/>
    </location>
</feature>
<proteinExistence type="predicted"/>
<organism evidence="4 5">
    <name type="scientific">Anabas testudineus</name>
    <name type="common">Climbing perch</name>
    <name type="synonym">Anthias testudineus</name>
    <dbReference type="NCBI Taxonomy" id="64144"/>
    <lineage>
        <taxon>Eukaryota</taxon>
        <taxon>Metazoa</taxon>
        <taxon>Chordata</taxon>
        <taxon>Craniata</taxon>
        <taxon>Vertebrata</taxon>
        <taxon>Euteleostomi</taxon>
        <taxon>Actinopterygii</taxon>
        <taxon>Neopterygii</taxon>
        <taxon>Teleostei</taxon>
        <taxon>Neoteleostei</taxon>
        <taxon>Acanthomorphata</taxon>
        <taxon>Anabantaria</taxon>
        <taxon>Anabantiformes</taxon>
        <taxon>Anabantoidei</taxon>
        <taxon>Anabantidae</taxon>
        <taxon>Anabas</taxon>
    </lineage>
</organism>
<feature type="domain" description="Rap-GAP" evidence="3">
    <location>
        <begin position="1028"/>
        <end position="1277"/>
    </location>
</feature>
<protein>
    <recommendedName>
        <fullName evidence="3">Rap-GAP domain-containing protein</fullName>
    </recommendedName>
</protein>
<feature type="compositionally biased region" description="Low complexity" evidence="2">
    <location>
        <begin position="646"/>
        <end position="659"/>
    </location>
</feature>
<dbReference type="InterPro" id="IPR035974">
    <property type="entry name" value="Rap/Ran-GAP_sf"/>
</dbReference>
<dbReference type="AlphaFoldDB" id="A0A7N6B8Q5"/>
<accession>A0A7N6B8Q5</accession>
<dbReference type="GO" id="GO:0051056">
    <property type="term" value="P:regulation of small GTPase mediated signal transduction"/>
    <property type="evidence" value="ECO:0007669"/>
    <property type="project" value="InterPro"/>
</dbReference>
<evidence type="ECO:0000313" key="5">
    <source>
        <dbReference type="Proteomes" id="UP000265040"/>
    </source>
</evidence>
<dbReference type="InParanoid" id="A0A7N6B8Q5"/>
<reference evidence="4" key="3">
    <citation type="submission" date="2025-09" db="UniProtKB">
        <authorList>
            <consortium name="Ensembl"/>
        </authorList>
    </citation>
    <scope>IDENTIFICATION</scope>
</reference>
<reference evidence="4" key="2">
    <citation type="submission" date="2025-08" db="UniProtKB">
        <authorList>
            <consortium name="Ensembl"/>
        </authorList>
    </citation>
    <scope>IDENTIFICATION</scope>
</reference>
<dbReference type="Ensembl" id="ENSATET00000061399.2">
    <property type="protein sequence ID" value="ENSATEP00000058852.1"/>
    <property type="gene ID" value="ENSATEG00000009936.3"/>
</dbReference>
<dbReference type="SUPFAM" id="SSF111347">
    <property type="entry name" value="Rap/Ran-GAP"/>
    <property type="match status" value="1"/>
</dbReference>
<evidence type="ECO:0000256" key="2">
    <source>
        <dbReference type="SAM" id="MobiDB-lite"/>
    </source>
</evidence>
<dbReference type="InterPro" id="IPR046859">
    <property type="entry name" value="RGPA/RALGAPB_N"/>
</dbReference>
<dbReference type="PANTHER" id="PTHR21344">
    <property type="entry name" value="RAL GTPASE-ACTIVATING PROTEIN SUBUNIT BETA"/>
    <property type="match status" value="1"/>
</dbReference>
<dbReference type="InterPro" id="IPR039930">
    <property type="entry name" value="RALGAPB"/>
</dbReference>
<dbReference type="GO" id="GO:0005096">
    <property type="term" value="F:GTPase activator activity"/>
    <property type="evidence" value="ECO:0007669"/>
    <property type="project" value="UniProtKB-KW"/>
</dbReference>